<keyword evidence="3 6" id="KW-0597">Phosphoprotein</keyword>
<feature type="domain" description="PAC" evidence="11">
    <location>
        <begin position="250"/>
        <end position="302"/>
    </location>
</feature>
<dbReference type="InterPro" id="IPR036097">
    <property type="entry name" value="HisK_dim/P_sf"/>
</dbReference>
<dbReference type="GO" id="GO:0005524">
    <property type="term" value="F:ATP binding"/>
    <property type="evidence" value="ECO:0007669"/>
    <property type="project" value="UniProtKB-KW"/>
</dbReference>
<evidence type="ECO:0000259" key="11">
    <source>
        <dbReference type="PROSITE" id="PS50113"/>
    </source>
</evidence>
<feature type="compositionally biased region" description="Gly residues" evidence="7">
    <location>
        <begin position="498"/>
        <end position="507"/>
    </location>
</feature>
<evidence type="ECO:0000256" key="2">
    <source>
        <dbReference type="ARBA" id="ARBA00012438"/>
    </source>
</evidence>
<dbReference type="InterPro" id="IPR011006">
    <property type="entry name" value="CheY-like_superfamily"/>
</dbReference>
<evidence type="ECO:0000256" key="1">
    <source>
        <dbReference type="ARBA" id="ARBA00000085"/>
    </source>
</evidence>
<evidence type="ECO:0000256" key="7">
    <source>
        <dbReference type="SAM" id="MobiDB-lite"/>
    </source>
</evidence>
<keyword evidence="12" id="KW-0547">Nucleotide-binding</keyword>
<protein>
    <recommendedName>
        <fullName evidence="2">histidine kinase</fullName>
        <ecNumber evidence="2">2.7.13.3</ecNumber>
    </recommendedName>
</protein>
<dbReference type="Pfam" id="PF02518">
    <property type="entry name" value="HATPase_c"/>
    <property type="match status" value="1"/>
</dbReference>
<feature type="region of interest" description="Disordered" evidence="7">
    <location>
        <begin position="1"/>
        <end position="22"/>
    </location>
</feature>
<dbReference type="SMART" id="SM00091">
    <property type="entry name" value="PAS"/>
    <property type="match status" value="1"/>
</dbReference>
<dbReference type="InterPro" id="IPR036890">
    <property type="entry name" value="HATPase_C_sf"/>
</dbReference>
<proteinExistence type="predicted"/>
<dbReference type="Proteomes" id="UP001597296">
    <property type="component" value="Unassembled WGS sequence"/>
</dbReference>
<keyword evidence="4" id="KW-0808">Transferase</keyword>
<evidence type="ECO:0000256" key="4">
    <source>
        <dbReference type="ARBA" id="ARBA00022679"/>
    </source>
</evidence>
<dbReference type="SUPFAM" id="SSF52172">
    <property type="entry name" value="CheY-like"/>
    <property type="match status" value="1"/>
</dbReference>
<dbReference type="EMBL" id="JBHUIY010000047">
    <property type="protein sequence ID" value="MFD2235448.1"/>
    <property type="molecule type" value="Genomic_DNA"/>
</dbReference>
<accession>A0ABW5CH96</accession>
<dbReference type="RefSeq" id="WP_377318645.1">
    <property type="nucleotide sequence ID" value="NZ_JBHUIY010000047.1"/>
</dbReference>
<dbReference type="InterPro" id="IPR003594">
    <property type="entry name" value="HATPase_dom"/>
</dbReference>
<dbReference type="CDD" id="cd00130">
    <property type="entry name" value="PAS"/>
    <property type="match status" value="1"/>
</dbReference>
<dbReference type="InterPro" id="IPR000700">
    <property type="entry name" value="PAS-assoc_C"/>
</dbReference>
<feature type="domain" description="Response regulatory" evidence="9">
    <location>
        <begin position="23"/>
        <end position="140"/>
    </location>
</feature>
<feature type="domain" description="Histidine kinase" evidence="8">
    <location>
        <begin position="320"/>
        <end position="546"/>
    </location>
</feature>
<evidence type="ECO:0000256" key="5">
    <source>
        <dbReference type="ARBA" id="ARBA00022777"/>
    </source>
</evidence>
<dbReference type="PRINTS" id="PR00344">
    <property type="entry name" value="BCTRLSENSOR"/>
</dbReference>
<keyword evidence="13" id="KW-1185">Reference proteome</keyword>
<dbReference type="EC" id="2.7.13.3" evidence="2"/>
<dbReference type="SMART" id="SM00388">
    <property type="entry name" value="HisKA"/>
    <property type="match status" value="1"/>
</dbReference>
<dbReference type="CDD" id="cd00082">
    <property type="entry name" value="HisKA"/>
    <property type="match status" value="1"/>
</dbReference>
<organism evidence="12 13">
    <name type="scientific">Phaeospirillum tilakii</name>
    <dbReference type="NCBI Taxonomy" id="741673"/>
    <lineage>
        <taxon>Bacteria</taxon>
        <taxon>Pseudomonadati</taxon>
        <taxon>Pseudomonadota</taxon>
        <taxon>Alphaproteobacteria</taxon>
        <taxon>Rhodospirillales</taxon>
        <taxon>Rhodospirillaceae</taxon>
        <taxon>Phaeospirillum</taxon>
    </lineage>
</organism>
<dbReference type="NCBIfam" id="TIGR00229">
    <property type="entry name" value="sensory_box"/>
    <property type="match status" value="1"/>
</dbReference>
<dbReference type="Gene3D" id="3.40.50.2300">
    <property type="match status" value="1"/>
</dbReference>
<comment type="caution">
    <text evidence="12">The sequence shown here is derived from an EMBL/GenBank/DDBJ whole genome shotgun (WGS) entry which is preliminary data.</text>
</comment>
<evidence type="ECO:0000259" key="9">
    <source>
        <dbReference type="PROSITE" id="PS50110"/>
    </source>
</evidence>
<evidence type="ECO:0000259" key="10">
    <source>
        <dbReference type="PROSITE" id="PS50112"/>
    </source>
</evidence>
<dbReference type="Gene3D" id="1.10.287.130">
    <property type="match status" value="1"/>
</dbReference>
<keyword evidence="12" id="KW-0067">ATP-binding</keyword>
<feature type="non-terminal residue" evidence="12">
    <location>
        <position position="1"/>
    </location>
</feature>
<dbReference type="SUPFAM" id="SSF55785">
    <property type="entry name" value="PYP-like sensor domain (PAS domain)"/>
    <property type="match status" value="1"/>
</dbReference>
<dbReference type="InterPro" id="IPR005467">
    <property type="entry name" value="His_kinase_dom"/>
</dbReference>
<reference evidence="13" key="1">
    <citation type="journal article" date="2019" name="Int. J. Syst. Evol. Microbiol.">
        <title>The Global Catalogue of Microorganisms (GCM) 10K type strain sequencing project: providing services to taxonomists for standard genome sequencing and annotation.</title>
        <authorList>
            <consortium name="The Broad Institute Genomics Platform"/>
            <consortium name="The Broad Institute Genome Sequencing Center for Infectious Disease"/>
            <person name="Wu L."/>
            <person name="Ma J."/>
        </authorList>
    </citation>
    <scope>NUCLEOTIDE SEQUENCE [LARGE SCALE GENOMIC DNA]</scope>
    <source>
        <strain evidence="13">KCTC 15012</strain>
    </source>
</reference>
<dbReference type="SMART" id="SM00086">
    <property type="entry name" value="PAC"/>
    <property type="match status" value="1"/>
</dbReference>
<dbReference type="SMART" id="SM00387">
    <property type="entry name" value="HATPase_c"/>
    <property type="match status" value="1"/>
</dbReference>
<dbReference type="Gene3D" id="3.30.450.20">
    <property type="entry name" value="PAS domain"/>
    <property type="match status" value="1"/>
</dbReference>
<dbReference type="PROSITE" id="PS50113">
    <property type="entry name" value="PAC"/>
    <property type="match status" value="1"/>
</dbReference>
<evidence type="ECO:0000256" key="6">
    <source>
        <dbReference type="PROSITE-ProRule" id="PRU00169"/>
    </source>
</evidence>
<dbReference type="SMART" id="SM00448">
    <property type="entry name" value="REC"/>
    <property type="match status" value="1"/>
</dbReference>
<dbReference type="PROSITE" id="PS50110">
    <property type="entry name" value="RESPONSE_REGULATORY"/>
    <property type="match status" value="1"/>
</dbReference>
<dbReference type="InterPro" id="IPR001610">
    <property type="entry name" value="PAC"/>
</dbReference>
<evidence type="ECO:0000256" key="3">
    <source>
        <dbReference type="ARBA" id="ARBA00022553"/>
    </source>
</evidence>
<dbReference type="InterPro" id="IPR001789">
    <property type="entry name" value="Sig_transdc_resp-reg_receiver"/>
</dbReference>
<dbReference type="Pfam" id="PF00512">
    <property type="entry name" value="HisKA"/>
    <property type="match status" value="1"/>
</dbReference>
<evidence type="ECO:0000313" key="12">
    <source>
        <dbReference type="EMBL" id="MFD2235448.1"/>
    </source>
</evidence>
<sequence length="551" mass="59067">AAARPDRRAGGGPAPPPGQPRPKLLIVDDQPANLIALKHLLAKVDAEVIPAASGNEALKLTLNHDFALALLDVQMPEIDGFEVAELLRGEERTRDLPIIFLTAAHRDADHRSRGYGAGAVDYIEKPIDEPVLLAKVRVFLDLYRGQAERDRLLRLLTEANRSLNQEIEARRRREADDQRLAGTILDAVAEAILVCDAAVRITAVNPAFTRITGFTPQEVQGRTLALLGSGRQGQDFYAAMWEDLRQQGRWQGEVWNRRKSGEIYPVWLSAVTVRGADGAVEKVVGVFSDITRRKQVERDLLGARVAAERANRAKSAFLANLSHEFRAPLNAILGLSELLLIEGETAAAAARRDYAANIHDHGRHLLELVNDLLDLSKIEAGKWPLHPGLFPLRPLVEECVRLMQVEAGGGGIAIAAALESAPAVLMADQRAVRQCLFALLSNAIRYSPAGGTVTLEVAAEGTMTRFQVIDRGAGIPAEAIPRLLNPFDPDDEPAARSGPGGAGPGGGTGLGLAVVRSLVDLHGGRMRIDSGEGAGTTVTLLLPTGGVAPPA</sequence>
<dbReference type="PROSITE" id="PS50109">
    <property type="entry name" value="HIS_KIN"/>
    <property type="match status" value="1"/>
</dbReference>
<comment type="catalytic activity">
    <reaction evidence="1">
        <text>ATP + protein L-histidine = ADP + protein N-phospho-L-histidine.</text>
        <dbReference type="EC" id="2.7.13.3"/>
    </reaction>
</comment>
<dbReference type="InterPro" id="IPR035965">
    <property type="entry name" value="PAS-like_dom_sf"/>
</dbReference>
<dbReference type="InterPro" id="IPR003661">
    <property type="entry name" value="HisK_dim/P_dom"/>
</dbReference>
<gene>
    <name evidence="12" type="ORF">ACFSNB_16720</name>
</gene>
<dbReference type="SUPFAM" id="SSF47384">
    <property type="entry name" value="Homodimeric domain of signal transducing histidine kinase"/>
    <property type="match status" value="1"/>
</dbReference>
<keyword evidence="5" id="KW-0418">Kinase</keyword>
<evidence type="ECO:0000313" key="13">
    <source>
        <dbReference type="Proteomes" id="UP001597296"/>
    </source>
</evidence>
<feature type="region of interest" description="Disordered" evidence="7">
    <location>
        <begin position="485"/>
        <end position="507"/>
    </location>
</feature>
<dbReference type="PROSITE" id="PS50112">
    <property type="entry name" value="PAS"/>
    <property type="match status" value="1"/>
</dbReference>
<dbReference type="InterPro" id="IPR000014">
    <property type="entry name" value="PAS"/>
</dbReference>
<evidence type="ECO:0000259" key="8">
    <source>
        <dbReference type="PROSITE" id="PS50109"/>
    </source>
</evidence>
<feature type="modified residue" description="4-aspartylphosphate" evidence="6">
    <location>
        <position position="72"/>
    </location>
</feature>
<dbReference type="PANTHER" id="PTHR43047">
    <property type="entry name" value="TWO-COMPONENT HISTIDINE PROTEIN KINASE"/>
    <property type="match status" value="1"/>
</dbReference>
<dbReference type="Gene3D" id="3.30.565.10">
    <property type="entry name" value="Histidine kinase-like ATPase, C-terminal domain"/>
    <property type="match status" value="1"/>
</dbReference>
<name>A0ABW5CH96_9PROT</name>
<dbReference type="SUPFAM" id="SSF55874">
    <property type="entry name" value="ATPase domain of HSP90 chaperone/DNA topoisomerase II/histidine kinase"/>
    <property type="match status" value="1"/>
</dbReference>
<dbReference type="InterPro" id="IPR004358">
    <property type="entry name" value="Sig_transdc_His_kin-like_C"/>
</dbReference>
<feature type="domain" description="PAS" evidence="10">
    <location>
        <begin position="177"/>
        <end position="224"/>
    </location>
</feature>
<dbReference type="CDD" id="cd00075">
    <property type="entry name" value="HATPase"/>
    <property type="match status" value="1"/>
</dbReference>
<dbReference type="Pfam" id="PF13426">
    <property type="entry name" value="PAS_9"/>
    <property type="match status" value="1"/>
</dbReference>
<dbReference type="Pfam" id="PF00072">
    <property type="entry name" value="Response_reg"/>
    <property type="match status" value="1"/>
</dbReference>